<dbReference type="PANTHER" id="PTHR43011">
    <property type="entry name" value="IRON-SULFUR CLUSTER ASSEMBLY 2 HOMOLOG, MITOCHONDRIAL"/>
    <property type="match status" value="1"/>
</dbReference>
<dbReference type="InterPro" id="IPR016092">
    <property type="entry name" value="ATAP"/>
</dbReference>
<evidence type="ECO:0000313" key="3">
    <source>
        <dbReference type="Proteomes" id="UP001500724"/>
    </source>
</evidence>
<sequence length="116" mass="12436">MTVRDLTPPSGVVLTDAAASRIRSLLEQEGRDDVHLRVVAQPGGCCGPSYQLLFDMRVLDDDIVQELRGIRVVVDRTSAPYLNAATIDFVDTTAAQGFTIDSSHAHGSCACGASFR</sequence>
<evidence type="ECO:0000313" key="2">
    <source>
        <dbReference type="EMBL" id="GAA0663707.1"/>
    </source>
</evidence>
<dbReference type="Proteomes" id="UP001500724">
    <property type="component" value="Unassembled WGS sequence"/>
</dbReference>
<dbReference type="InterPro" id="IPR035903">
    <property type="entry name" value="HesB-like_dom_sf"/>
</dbReference>
<protein>
    <submittedName>
        <fullName evidence="2">Iron-sulfur cluster assembly accessory protein</fullName>
    </submittedName>
</protein>
<keyword evidence="3" id="KW-1185">Reference proteome</keyword>
<comment type="caution">
    <text evidence="2">The sequence shown here is derived from an EMBL/GenBank/DDBJ whole genome shotgun (WGS) entry which is preliminary data.</text>
</comment>
<dbReference type="InterPro" id="IPR000361">
    <property type="entry name" value="ATAP_core_dom"/>
</dbReference>
<dbReference type="NCBIfam" id="TIGR00049">
    <property type="entry name" value="iron-sulfur cluster assembly accessory protein"/>
    <property type="match status" value="1"/>
</dbReference>
<proteinExistence type="predicted"/>
<organism evidence="2 3">
    <name type="scientific">Streptomyces thermocarboxydovorans</name>
    <dbReference type="NCBI Taxonomy" id="59298"/>
    <lineage>
        <taxon>Bacteria</taxon>
        <taxon>Bacillati</taxon>
        <taxon>Actinomycetota</taxon>
        <taxon>Actinomycetes</taxon>
        <taxon>Kitasatosporales</taxon>
        <taxon>Streptomycetaceae</taxon>
        <taxon>Streptomyces</taxon>
    </lineage>
</organism>
<evidence type="ECO:0000259" key="1">
    <source>
        <dbReference type="Pfam" id="PF01521"/>
    </source>
</evidence>
<name>A0ABN1HR27_9ACTN</name>
<dbReference type="SUPFAM" id="SSF89360">
    <property type="entry name" value="HesB-like domain"/>
    <property type="match status" value="1"/>
</dbReference>
<dbReference type="Gene3D" id="2.60.300.12">
    <property type="entry name" value="HesB-like domain"/>
    <property type="match status" value="1"/>
</dbReference>
<reference evidence="2 3" key="1">
    <citation type="journal article" date="2019" name="Int. J. Syst. Evol. Microbiol.">
        <title>The Global Catalogue of Microorganisms (GCM) 10K type strain sequencing project: providing services to taxonomists for standard genome sequencing and annotation.</title>
        <authorList>
            <consortium name="The Broad Institute Genomics Platform"/>
            <consortium name="The Broad Institute Genome Sequencing Center for Infectious Disease"/>
            <person name="Wu L."/>
            <person name="Ma J."/>
        </authorList>
    </citation>
    <scope>NUCLEOTIDE SEQUENCE [LARGE SCALE GENOMIC DNA]</scope>
    <source>
        <strain evidence="2 3">JCM 10367</strain>
    </source>
</reference>
<dbReference type="Pfam" id="PF01521">
    <property type="entry name" value="Fe-S_biosyn"/>
    <property type="match status" value="1"/>
</dbReference>
<gene>
    <name evidence="2" type="ORF">GCM10009535_49150</name>
</gene>
<accession>A0ABN1HR27</accession>
<dbReference type="PANTHER" id="PTHR43011:SF1">
    <property type="entry name" value="IRON-SULFUR CLUSTER ASSEMBLY 2 HOMOLOG, MITOCHONDRIAL"/>
    <property type="match status" value="1"/>
</dbReference>
<dbReference type="RefSeq" id="WP_344005773.1">
    <property type="nucleotide sequence ID" value="NZ_BAAAGU010000059.1"/>
</dbReference>
<dbReference type="EMBL" id="BAAAGU010000059">
    <property type="protein sequence ID" value="GAA0663707.1"/>
    <property type="molecule type" value="Genomic_DNA"/>
</dbReference>
<feature type="domain" description="Core" evidence="1">
    <location>
        <begin position="14"/>
        <end position="112"/>
    </location>
</feature>